<evidence type="ECO:0000256" key="14">
    <source>
        <dbReference type="ARBA" id="ARBA00023239"/>
    </source>
</evidence>
<feature type="domain" description="Chorismate mutase" evidence="20">
    <location>
        <begin position="1"/>
        <end position="89"/>
    </location>
</feature>
<dbReference type="CDD" id="cd13630">
    <property type="entry name" value="PBP2_PDT_1"/>
    <property type="match status" value="1"/>
</dbReference>
<dbReference type="NCBIfam" id="NF008865">
    <property type="entry name" value="PRK11898.1"/>
    <property type="match status" value="1"/>
</dbReference>
<evidence type="ECO:0000256" key="1">
    <source>
        <dbReference type="ARBA" id="ARBA00000824"/>
    </source>
</evidence>
<dbReference type="PIRSF" id="PIRSF001500">
    <property type="entry name" value="Chor_mut_pdt_Ppr"/>
    <property type="match status" value="1"/>
</dbReference>
<dbReference type="AlphaFoldDB" id="A0AB35C1E5"/>
<dbReference type="GO" id="GO:0046417">
    <property type="term" value="P:chorismate metabolic process"/>
    <property type="evidence" value="ECO:0007669"/>
    <property type="project" value="InterPro"/>
</dbReference>
<reference evidence="23" key="1">
    <citation type="submission" date="2021-03" db="EMBL/GenBank/DDBJ databases">
        <title>Identification and antibiotic profiling of Wohlfahrtiimonas chitiniclastica, an underestimated human pathogen.</title>
        <authorList>
            <person name="Kopf A."/>
            <person name="Bunk B."/>
            <person name="Coldewey S."/>
            <person name="Gunzer F."/>
            <person name="Riedel T."/>
            <person name="Schroettner P."/>
        </authorList>
    </citation>
    <scope>NUCLEOTIDE SEQUENCE</scope>
    <source>
        <strain evidence="23">DSM 100917</strain>
    </source>
</reference>
<evidence type="ECO:0000259" key="21">
    <source>
        <dbReference type="PROSITE" id="PS51171"/>
    </source>
</evidence>
<dbReference type="EMBL" id="JAGIBU010000008">
    <property type="protein sequence ID" value="MBS7825188.1"/>
    <property type="molecule type" value="Genomic_DNA"/>
</dbReference>
<dbReference type="PANTHER" id="PTHR21022:SF19">
    <property type="entry name" value="PREPHENATE DEHYDRATASE-RELATED"/>
    <property type="match status" value="1"/>
</dbReference>
<dbReference type="EC" id="5.4.99.5" evidence="6"/>
<sequence length="358" mass="39644">MSTIATHRTEIDRIDQQLLKLLNERATHAMAIGAIKIASGDTEMYRPEREAQVLSNYMEKNQGPIPNAEIARLFREIMSTCLSLEKPLQIAFLGPEKTFSELAAKKQFGGSADLVPQATIPDVFRAVETGQVDFGVVPVENSTEGAVNLTLDCFAQTPLSICGETTLRIHQNLISSAKTVQDVKKVFAHPQSLAQCRGWLDKHLPNAERIACHSNVEALKQSQAEPQSSAALASEEAAKFYEIPILARYIEDDTSNTTRFLVIGNKQVPESGDDKTTFIVSANDRPGLLNQLIEPLSAHSVTMTRIESRPAKHTMWGYLFYIDILGHQADIKVQKALNEIENRASLLKILGSYPKARY</sequence>
<evidence type="ECO:0000256" key="15">
    <source>
        <dbReference type="ARBA" id="ARBA00023268"/>
    </source>
</evidence>
<gene>
    <name evidence="23" type="primary">pheA</name>
    <name evidence="23" type="ORF">J7561_08230</name>
</gene>
<evidence type="ECO:0000256" key="19">
    <source>
        <dbReference type="PIRSR" id="PIRSR001500-2"/>
    </source>
</evidence>
<comment type="caution">
    <text evidence="23">The sequence shown here is derived from an EMBL/GenBank/DDBJ whole genome shotgun (WGS) entry which is preliminary data.</text>
</comment>
<dbReference type="Pfam" id="PF01842">
    <property type="entry name" value="ACT"/>
    <property type="match status" value="1"/>
</dbReference>
<organism evidence="23 24">
    <name type="scientific">Wohlfahrtiimonas chitiniclastica</name>
    <dbReference type="NCBI Taxonomy" id="400946"/>
    <lineage>
        <taxon>Bacteria</taxon>
        <taxon>Pseudomonadati</taxon>
        <taxon>Pseudomonadota</taxon>
        <taxon>Gammaproteobacteria</taxon>
        <taxon>Cardiobacteriales</taxon>
        <taxon>Ignatzschineriaceae</taxon>
        <taxon>Wohlfahrtiimonas</taxon>
    </lineage>
</organism>
<evidence type="ECO:0000256" key="18">
    <source>
        <dbReference type="ARBA" id="ARBA00047848"/>
    </source>
</evidence>
<proteinExistence type="predicted"/>
<comment type="catalytic activity">
    <reaction evidence="18">
        <text>prephenate + H(+) = 3-phenylpyruvate + CO2 + H2O</text>
        <dbReference type="Rhea" id="RHEA:21648"/>
        <dbReference type="ChEBI" id="CHEBI:15377"/>
        <dbReference type="ChEBI" id="CHEBI:15378"/>
        <dbReference type="ChEBI" id="CHEBI:16526"/>
        <dbReference type="ChEBI" id="CHEBI:18005"/>
        <dbReference type="ChEBI" id="CHEBI:29934"/>
        <dbReference type="EC" id="4.2.1.51"/>
    </reaction>
</comment>
<dbReference type="EC" id="4.2.1.51" evidence="7"/>
<comment type="catalytic activity">
    <reaction evidence="1">
        <text>chorismate = prephenate</text>
        <dbReference type="Rhea" id="RHEA:13897"/>
        <dbReference type="ChEBI" id="CHEBI:29748"/>
        <dbReference type="ChEBI" id="CHEBI:29934"/>
        <dbReference type="EC" id="5.4.99.5"/>
    </reaction>
</comment>
<dbReference type="Proteomes" id="UP000680020">
    <property type="component" value="Unassembled WGS sequence"/>
</dbReference>
<dbReference type="SUPFAM" id="SSF53850">
    <property type="entry name" value="Periplasmic binding protein-like II"/>
    <property type="match status" value="1"/>
</dbReference>
<dbReference type="InterPro" id="IPR010957">
    <property type="entry name" value="G/b/e-P-prot_chorismate_mutase"/>
</dbReference>
<evidence type="ECO:0000256" key="16">
    <source>
        <dbReference type="ARBA" id="ARBA00031175"/>
    </source>
</evidence>
<dbReference type="RefSeq" id="WP_008316057.1">
    <property type="nucleotide sequence ID" value="NZ_JAGIBT010000009.1"/>
</dbReference>
<evidence type="ECO:0000256" key="7">
    <source>
        <dbReference type="ARBA" id="ARBA00013147"/>
    </source>
</evidence>
<evidence type="ECO:0000313" key="24">
    <source>
        <dbReference type="Proteomes" id="UP000680020"/>
    </source>
</evidence>
<dbReference type="PROSITE" id="PS00858">
    <property type="entry name" value="PREPHENATE_DEHYDR_2"/>
    <property type="match status" value="1"/>
</dbReference>
<evidence type="ECO:0000256" key="2">
    <source>
        <dbReference type="ARBA" id="ARBA00002364"/>
    </source>
</evidence>
<evidence type="ECO:0000259" key="22">
    <source>
        <dbReference type="PROSITE" id="PS51671"/>
    </source>
</evidence>
<protein>
    <recommendedName>
        <fullName evidence="8">Bifunctional chorismate mutase/prephenate dehydratase</fullName>
        <ecNumber evidence="7">4.2.1.51</ecNumber>
        <ecNumber evidence="6">5.4.99.5</ecNumber>
    </recommendedName>
    <alternativeName>
        <fullName evidence="17">Chorismate mutase-prephenate dehydratase</fullName>
    </alternativeName>
    <alternativeName>
        <fullName evidence="16">p-protein</fullName>
    </alternativeName>
</protein>
<accession>A0AB35C1E5</accession>
<keyword evidence="10" id="KW-0028">Amino-acid biosynthesis</keyword>
<dbReference type="Pfam" id="PF00800">
    <property type="entry name" value="PDT"/>
    <property type="match status" value="1"/>
</dbReference>
<dbReference type="GO" id="GO:0004664">
    <property type="term" value="F:prephenate dehydratase activity"/>
    <property type="evidence" value="ECO:0007669"/>
    <property type="project" value="UniProtKB-EC"/>
</dbReference>
<evidence type="ECO:0000256" key="6">
    <source>
        <dbReference type="ARBA" id="ARBA00012404"/>
    </source>
</evidence>
<keyword evidence="13" id="KW-0413">Isomerase</keyword>
<dbReference type="InterPro" id="IPR001086">
    <property type="entry name" value="Preph_deHydtase"/>
</dbReference>
<evidence type="ECO:0000256" key="11">
    <source>
        <dbReference type="ARBA" id="ARBA00023141"/>
    </source>
</evidence>
<dbReference type="GO" id="GO:0004106">
    <property type="term" value="F:chorismate mutase activity"/>
    <property type="evidence" value="ECO:0007669"/>
    <property type="project" value="UniProtKB-EC"/>
</dbReference>
<comment type="pathway">
    <text evidence="4">Amino-acid biosynthesis; L-phenylalanine biosynthesis; phenylpyruvate from prephenate: step 1/1.</text>
</comment>
<evidence type="ECO:0000259" key="20">
    <source>
        <dbReference type="PROSITE" id="PS51168"/>
    </source>
</evidence>
<evidence type="ECO:0000256" key="4">
    <source>
        <dbReference type="ARBA" id="ARBA00004741"/>
    </source>
</evidence>
<keyword evidence="9" id="KW-0963">Cytoplasm</keyword>
<dbReference type="Gene3D" id="3.30.70.260">
    <property type="match status" value="1"/>
</dbReference>
<evidence type="ECO:0000256" key="8">
    <source>
        <dbReference type="ARBA" id="ARBA00014401"/>
    </source>
</evidence>
<dbReference type="FunFam" id="3.30.70.260:FF:000012">
    <property type="entry name" value="Prephenate dehydratase"/>
    <property type="match status" value="1"/>
</dbReference>
<evidence type="ECO:0000313" key="23">
    <source>
        <dbReference type="EMBL" id="MBS7825188.1"/>
    </source>
</evidence>
<dbReference type="Gene3D" id="3.40.190.10">
    <property type="entry name" value="Periplasmic binding protein-like II"/>
    <property type="match status" value="2"/>
</dbReference>
<comment type="subcellular location">
    <subcellularLocation>
        <location evidence="3">Cytoplasm</location>
    </subcellularLocation>
</comment>
<dbReference type="Gene3D" id="1.20.59.10">
    <property type="entry name" value="Chorismate mutase"/>
    <property type="match status" value="1"/>
</dbReference>
<dbReference type="InterPro" id="IPR002912">
    <property type="entry name" value="ACT_dom"/>
</dbReference>
<dbReference type="PROSITE" id="PS51671">
    <property type="entry name" value="ACT"/>
    <property type="match status" value="1"/>
</dbReference>
<feature type="domain" description="Prephenate dehydratase" evidence="21">
    <location>
        <begin position="89"/>
        <end position="265"/>
    </location>
</feature>
<dbReference type="InterPro" id="IPR018528">
    <property type="entry name" value="Preph_deHydtase_CS"/>
</dbReference>
<dbReference type="SMART" id="SM00830">
    <property type="entry name" value="CM_2"/>
    <property type="match status" value="1"/>
</dbReference>
<feature type="site" description="Essential for prephenate dehydratase activity" evidence="19">
    <location>
        <position position="258"/>
    </location>
</feature>
<comment type="pathway">
    <text evidence="5">Metabolic intermediate biosynthesis; prephenate biosynthesis; prephenate from chorismate: step 1/1.</text>
</comment>
<keyword evidence="15" id="KW-0511">Multifunctional enzyme</keyword>
<dbReference type="GO" id="GO:0005737">
    <property type="term" value="C:cytoplasm"/>
    <property type="evidence" value="ECO:0007669"/>
    <property type="project" value="UniProtKB-SubCell"/>
</dbReference>
<dbReference type="InterPro" id="IPR045865">
    <property type="entry name" value="ACT-like_dom_sf"/>
</dbReference>
<dbReference type="SUPFAM" id="SSF55021">
    <property type="entry name" value="ACT-like"/>
    <property type="match status" value="1"/>
</dbReference>
<dbReference type="PANTHER" id="PTHR21022">
    <property type="entry name" value="PREPHENATE DEHYDRATASE P PROTEIN"/>
    <property type="match status" value="1"/>
</dbReference>
<dbReference type="SUPFAM" id="SSF48600">
    <property type="entry name" value="Chorismate mutase II"/>
    <property type="match status" value="1"/>
</dbReference>
<evidence type="ECO:0000256" key="9">
    <source>
        <dbReference type="ARBA" id="ARBA00022490"/>
    </source>
</evidence>
<dbReference type="FunFam" id="3.40.190.10:FF:000029">
    <property type="entry name" value="Chorismate mutase/Prephenate dehydratase"/>
    <property type="match status" value="1"/>
</dbReference>
<evidence type="ECO:0000256" key="17">
    <source>
        <dbReference type="ARBA" id="ARBA00031520"/>
    </source>
</evidence>
<dbReference type="InterPro" id="IPR036979">
    <property type="entry name" value="CM_dom_sf"/>
</dbReference>
<keyword evidence="14 23" id="KW-0456">Lyase</keyword>
<dbReference type="GO" id="GO:0009094">
    <property type="term" value="P:L-phenylalanine biosynthetic process"/>
    <property type="evidence" value="ECO:0007669"/>
    <property type="project" value="UniProtKB-KW"/>
</dbReference>
<dbReference type="InterPro" id="IPR036263">
    <property type="entry name" value="Chorismate_II_sf"/>
</dbReference>
<dbReference type="CDD" id="cd04905">
    <property type="entry name" value="ACT_CM-PDT"/>
    <property type="match status" value="1"/>
</dbReference>
<evidence type="ECO:0000256" key="12">
    <source>
        <dbReference type="ARBA" id="ARBA00023222"/>
    </source>
</evidence>
<dbReference type="NCBIfam" id="TIGR01807">
    <property type="entry name" value="CM_P2"/>
    <property type="match status" value="1"/>
</dbReference>
<evidence type="ECO:0000256" key="3">
    <source>
        <dbReference type="ARBA" id="ARBA00004496"/>
    </source>
</evidence>
<dbReference type="PROSITE" id="PS51171">
    <property type="entry name" value="PREPHENATE_DEHYDR_3"/>
    <property type="match status" value="1"/>
</dbReference>
<dbReference type="PROSITE" id="PS00857">
    <property type="entry name" value="PREPHENATE_DEHYDR_1"/>
    <property type="match status" value="1"/>
</dbReference>
<name>A0AB35C1E5_9GAMM</name>
<keyword evidence="12" id="KW-0584">Phenylalanine biosynthesis</keyword>
<dbReference type="Pfam" id="PF01817">
    <property type="entry name" value="CM_2"/>
    <property type="match status" value="1"/>
</dbReference>
<evidence type="ECO:0000256" key="13">
    <source>
        <dbReference type="ARBA" id="ARBA00023235"/>
    </source>
</evidence>
<feature type="domain" description="ACT" evidence="22">
    <location>
        <begin position="277"/>
        <end position="354"/>
    </location>
</feature>
<evidence type="ECO:0000256" key="10">
    <source>
        <dbReference type="ARBA" id="ARBA00022605"/>
    </source>
</evidence>
<dbReference type="InterPro" id="IPR002701">
    <property type="entry name" value="CM_II_prokaryot"/>
</dbReference>
<evidence type="ECO:0000256" key="5">
    <source>
        <dbReference type="ARBA" id="ARBA00004817"/>
    </source>
</evidence>
<dbReference type="InterPro" id="IPR008242">
    <property type="entry name" value="Chor_mutase/pphenate_deHydtase"/>
</dbReference>
<dbReference type="PROSITE" id="PS51168">
    <property type="entry name" value="CHORISMATE_MUT_2"/>
    <property type="match status" value="1"/>
</dbReference>
<keyword evidence="11" id="KW-0057">Aromatic amino acid biosynthesis</keyword>
<dbReference type="GeneID" id="58264636"/>
<comment type="function">
    <text evidence="2">Catalyzes the Claisen rearrangement of chorismate to prephenate and the decarboxylation/dehydration of prephenate to phenylpyruvate.</text>
</comment>